<comment type="caution">
    <text evidence="2">The sequence shown here is derived from an EMBL/GenBank/DDBJ whole genome shotgun (WGS) entry which is preliminary data.</text>
</comment>
<evidence type="ECO:0000313" key="3">
    <source>
        <dbReference type="Proteomes" id="UP000197138"/>
    </source>
</evidence>
<feature type="region of interest" description="Disordered" evidence="1">
    <location>
        <begin position="35"/>
        <end position="57"/>
    </location>
</feature>
<feature type="region of interest" description="Disordered" evidence="1">
    <location>
        <begin position="210"/>
        <end position="329"/>
    </location>
</feature>
<organism evidence="2 3">
    <name type="scientific">Punica granatum</name>
    <name type="common">Pomegranate</name>
    <dbReference type="NCBI Taxonomy" id="22663"/>
    <lineage>
        <taxon>Eukaryota</taxon>
        <taxon>Viridiplantae</taxon>
        <taxon>Streptophyta</taxon>
        <taxon>Embryophyta</taxon>
        <taxon>Tracheophyta</taxon>
        <taxon>Spermatophyta</taxon>
        <taxon>Magnoliopsida</taxon>
        <taxon>eudicotyledons</taxon>
        <taxon>Gunneridae</taxon>
        <taxon>Pentapetalae</taxon>
        <taxon>rosids</taxon>
        <taxon>malvids</taxon>
        <taxon>Myrtales</taxon>
        <taxon>Lythraceae</taxon>
        <taxon>Punica</taxon>
    </lineage>
</organism>
<feature type="compositionally biased region" description="Basic residues" evidence="1">
    <location>
        <begin position="261"/>
        <end position="272"/>
    </location>
</feature>
<sequence length="391" mass="42300">MGCRKVSSHGLADPARLQEARERWLGELAMQESNLARVSRPDKVSRGKRDVGGGSASLRCKKVNSHGLADPARLQEARARWLGELAVQENPVMLQEARALWHGELKVQESKLAQVSIPGKADRGTSKTGQGCKRDEGGGSENLRCMKLNSHGLADAAILQEARARWLGELAVEEIKLARVSKPSKVESGQSEVASKLSVSKSSLKRHARACHRAPQRPSSTLPCPSPSTRVPVIEHPNVRHRARPCPSSTTLVPVTEHPSVHHQHARARQLAHPRPSPAPPAPVIQRARARHPARPCPSPVPVTERHQRPSSSTPVPVTECHQHPSSSAPVPVIQHARARRPCQSPSATSARPLARPCQSPSATCARHPARSCLSPHPPAPIVVPSARHRA</sequence>
<feature type="compositionally biased region" description="Basic and acidic residues" evidence="1">
    <location>
        <begin position="39"/>
        <end position="51"/>
    </location>
</feature>
<proteinExistence type="predicted"/>
<dbReference type="EMBL" id="MTKT01000225">
    <property type="protein sequence ID" value="OWM91516.1"/>
    <property type="molecule type" value="Genomic_DNA"/>
</dbReference>
<dbReference type="AlphaFoldDB" id="A0A218Y3S9"/>
<feature type="compositionally biased region" description="Low complexity" evidence="1">
    <location>
        <begin position="218"/>
        <end position="229"/>
    </location>
</feature>
<reference evidence="3" key="1">
    <citation type="journal article" date="2017" name="Plant J.">
        <title>The pomegranate (Punica granatum L.) genome and the genomics of punicalagin biosynthesis.</title>
        <authorList>
            <person name="Qin G."/>
            <person name="Xu C."/>
            <person name="Ming R."/>
            <person name="Tang H."/>
            <person name="Guyot R."/>
            <person name="Kramer E.M."/>
            <person name="Hu Y."/>
            <person name="Yi X."/>
            <person name="Qi Y."/>
            <person name="Xu X."/>
            <person name="Gao Z."/>
            <person name="Pan H."/>
            <person name="Jian J."/>
            <person name="Tian Y."/>
            <person name="Yue Z."/>
            <person name="Xu Y."/>
        </authorList>
    </citation>
    <scope>NUCLEOTIDE SEQUENCE [LARGE SCALE GENOMIC DNA]</scope>
    <source>
        <strain evidence="3">cv. Dabenzi</strain>
    </source>
</reference>
<feature type="region of interest" description="Disordered" evidence="1">
    <location>
        <begin position="116"/>
        <end position="140"/>
    </location>
</feature>
<dbReference type="Proteomes" id="UP000197138">
    <property type="component" value="Unassembled WGS sequence"/>
</dbReference>
<name>A0A218Y3S9_PUNGR</name>
<gene>
    <name evidence="2" type="ORF">CDL15_Pgr005423</name>
</gene>
<feature type="region of interest" description="Disordered" evidence="1">
    <location>
        <begin position="342"/>
        <end position="391"/>
    </location>
</feature>
<accession>A0A218Y3S9</accession>
<protein>
    <submittedName>
        <fullName evidence="2">Uncharacterized protein</fullName>
    </submittedName>
</protein>
<evidence type="ECO:0000256" key="1">
    <source>
        <dbReference type="SAM" id="MobiDB-lite"/>
    </source>
</evidence>
<evidence type="ECO:0000313" key="2">
    <source>
        <dbReference type="EMBL" id="OWM91516.1"/>
    </source>
</evidence>